<organism evidence="1 2">
    <name type="scientific">Nematocida parisii (strain ERTm3)</name>
    <name type="common">Nematode killer fungus</name>
    <dbReference type="NCBI Taxonomy" id="935791"/>
    <lineage>
        <taxon>Eukaryota</taxon>
        <taxon>Fungi</taxon>
        <taxon>Fungi incertae sedis</taxon>
        <taxon>Microsporidia</taxon>
        <taxon>Nematocida</taxon>
    </lineage>
</organism>
<protein>
    <submittedName>
        <fullName evidence="1">Uncharacterized protein</fullName>
    </submittedName>
</protein>
<dbReference type="EMBL" id="GL870878">
    <property type="protein sequence ID" value="EIJ88459.1"/>
    <property type="molecule type" value="Genomic_DNA"/>
</dbReference>
<sequence length="205" mass="24301">QKIVELINQNKHEIYYYSDFVILSINQPYEDCDCYGMETVQTDYKFGMIEIAWYVKKPYGIGEYTNYELDLTHTNTNCSMRNVIERSKPEVLGYFLEMLQRKHVSQDMAYYSVFIYTLKDTNKTNIIPLFCLDLKERMNSLLSEGSEMDNIINPIFKEKGKNFKDYLNERIPNVYDISKVHISVKNVNYTKSKLGLNYNILNIFF</sequence>
<dbReference type="VEuPathDB" id="MicrosporidiaDB:NEQG_01149"/>
<dbReference type="Proteomes" id="UP000002872">
    <property type="component" value="Unassembled WGS sequence"/>
</dbReference>
<dbReference type="InParanoid" id="I3EGW2"/>
<gene>
    <name evidence="1" type="ORF">NEQG_01149</name>
</gene>
<reference evidence="1" key="1">
    <citation type="submission" date="2011-01" db="EMBL/GenBank/DDBJ databases">
        <title>The Genome Sequence of Nematocida parisii strain ERTm3.</title>
        <authorList>
            <consortium name="The Broad Institute Genome Sequencing Platform"/>
            <consortium name="The Broad Institute Genome Sequencing Center for Infectious Disease"/>
            <person name="Cuomo C."/>
            <person name="Troemel E."/>
            <person name="Young S.K."/>
            <person name="Zeng Q."/>
            <person name="Gargeya S."/>
            <person name="Fitzgerald M."/>
            <person name="Haas B."/>
            <person name="Abouelleil A."/>
            <person name="Alvarado L."/>
            <person name="Arachchi H.M."/>
            <person name="Berlin A."/>
            <person name="Chapman S.B."/>
            <person name="Gearin G."/>
            <person name="Goldberg J."/>
            <person name="Griggs A."/>
            <person name="Gujja S."/>
            <person name="Hansen M."/>
            <person name="Heiman D."/>
            <person name="Howarth C."/>
            <person name="Larimer J."/>
            <person name="Lui A."/>
            <person name="MacDonald P.J.P."/>
            <person name="McCowen C."/>
            <person name="Montmayeur A."/>
            <person name="Murphy C."/>
            <person name="Neiman D."/>
            <person name="Pearson M."/>
            <person name="Priest M."/>
            <person name="Roberts A."/>
            <person name="Saif S."/>
            <person name="Shea T."/>
            <person name="Sisk P."/>
            <person name="Stolte C."/>
            <person name="Sykes S."/>
            <person name="Wortman J."/>
            <person name="Nusbaum C."/>
            <person name="Birren B."/>
        </authorList>
    </citation>
    <scope>NUCLEOTIDE SEQUENCE</scope>
    <source>
        <strain evidence="1">ERTm3</strain>
    </source>
</reference>
<name>I3EGW2_NEMP3</name>
<dbReference type="AlphaFoldDB" id="I3EGW2"/>
<dbReference type="HOGENOM" id="CLU_1357526_0_0_1"/>
<evidence type="ECO:0000313" key="2">
    <source>
        <dbReference type="Proteomes" id="UP000002872"/>
    </source>
</evidence>
<evidence type="ECO:0000313" key="1">
    <source>
        <dbReference type="EMBL" id="EIJ88459.1"/>
    </source>
</evidence>
<proteinExistence type="predicted"/>
<accession>I3EGW2</accession>
<feature type="non-terminal residue" evidence="1">
    <location>
        <position position="1"/>
    </location>
</feature>
<keyword evidence="2" id="KW-1185">Reference proteome</keyword>